<comment type="caution">
    <text evidence="4">The sequence shown here is derived from an EMBL/GenBank/DDBJ whole genome shotgun (WGS) entry which is preliminary data.</text>
</comment>
<evidence type="ECO:0000313" key="5">
    <source>
        <dbReference type="Proteomes" id="UP000216913"/>
    </source>
</evidence>
<evidence type="ECO:0000256" key="1">
    <source>
        <dbReference type="SAM" id="MobiDB-lite"/>
    </source>
</evidence>
<reference evidence="4 5" key="1">
    <citation type="submission" date="2017-05" db="EMBL/GenBank/DDBJ databases">
        <title>Complete and WGS of Bordetella genogroups.</title>
        <authorList>
            <person name="Spilker T."/>
            <person name="LiPuma J."/>
        </authorList>
    </citation>
    <scope>NUCLEOTIDE SEQUENCE [LARGE SCALE GENOMIC DNA]</scope>
    <source>
        <strain evidence="4 5">AU10456</strain>
    </source>
</reference>
<feature type="chain" id="PRO_5012017544" description="PLD phosphodiesterase domain-containing protein" evidence="2">
    <location>
        <begin position="28"/>
        <end position="526"/>
    </location>
</feature>
<feature type="domain" description="PLD phosphodiesterase" evidence="3">
    <location>
        <begin position="417"/>
        <end position="444"/>
    </location>
</feature>
<dbReference type="PANTHER" id="PTHR21248">
    <property type="entry name" value="CARDIOLIPIN SYNTHASE"/>
    <property type="match status" value="1"/>
</dbReference>
<dbReference type="OrthoDB" id="9814092at2"/>
<dbReference type="InterPro" id="IPR025202">
    <property type="entry name" value="PLD-like_dom"/>
</dbReference>
<keyword evidence="5" id="KW-1185">Reference proteome</keyword>
<proteinExistence type="predicted"/>
<evidence type="ECO:0000256" key="2">
    <source>
        <dbReference type="SAM" id="SignalP"/>
    </source>
</evidence>
<evidence type="ECO:0000259" key="3">
    <source>
        <dbReference type="PROSITE" id="PS50035"/>
    </source>
</evidence>
<gene>
    <name evidence="4" type="ORF">CAL25_21600</name>
</gene>
<sequence length="526" mass="58291">MTWVPQLLRRSATRLTASLALCVSLLAGCTLPSLENRSVSHALDINEARDTPLGRVLTPMAQQHPGKSGIHALADAQDAFAARMLLANAARRTLDVQYYIWRSDMTGTMLLEALHVAADRGVRVRLLLDDNGTAGLDTVLAALDAHPNIEVRLFNPFVLRRPKFIGFITDFKRLNRRMHNKSFTADNQATIIGGRNIGDEYFGATDDVLFADLDVLAVGPVVPEVSRDFDLYWNSDSAYPVDRLLRPAPANALDQLASQAGVIEADPRAAAYAHALRDSNFMRQLMDSQLSLEWAPTRMVSDDPAKVLDQAPPEAALTHQLERIVGTPDKVLDLVSPYFVPTETGTRALVEMAQRGVEVRVLTNALEATDVAVVHSGYAKRRKDLLRGGIELWEMRAAADTPERSKGSGGFSGSGSSGSSLHAKTFSVDNERVFVGSFNFDPRSANLNTELGFVIDSPVLARRIDDVFLDGIPRTAYRVCLDDRDRLYWLEQRDGRTIRHDTEPGTRWWQRVSVWFVSLLPIEHLL</sequence>
<feature type="domain" description="PLD phosphodiesterase" evidence="3">
    <location>
        <begin position="174"/>
        <end position="201"/>
    </location>
</feature>
<dbReference type="GO" id="GO:0032049">
    <property type="term" value="P:cardiolipin biosynthetic process"/>
    <property type="evidence" value="ECO:0007669"/>
    <property type="project" value="UniProtKB-ARBA"/>
</dbReference>
<dbReference type="PROSITE" id="PS50035">
    <property type="entry name" value="PLD"/>
    <property type="match status" value="2"/>
</dbReference>
<organism evidence="4 5">
    <name type="scientific">Bordetella genomosp. 5</name>
    <dbReference type="NCBI Taxonomy" id="1395608"/>
    <lineage>
        <taxon>Bacteria</taxon>
        <taxon>Pseudomonadati</taxon>
        <taxon>Pseudomonadota</taxon>
        <taxon>Betaproteobacteria</taxon>
        <taxon>Burkholderiales</taxon>
        <taxon>Alcaligenaceae</taxon>
        <taxon>Bordetella</taxon>
    </lineage>
</organism>
<dbReference type="RefSeq" id="WP_094803706.1">
    <property type="nucleotide sequence ID" value="NZ_NEVP01000012.1"/>
</dbReference>
<dbReference type="Proteomes" id="UP000216913">
    <property type="component" value="Unassembled WGS sequence"/>
</dbReference>
<feature type="region of interest" description="Disordered" evidence="1">
    <location>
        <begin position="401"/>
        <end position="420"/>
    </location>
</feature>
<evidence type="ECO:0000313" key="4">
    <source>
        <dbReference type="EMBL" id="OZI45819.1"/>
    </source>
</evidence>
<dbReference type="InterPro" id="IPR001736">
    <property type="entry name" value="PLipase_D/transphosphatidylase"/>
</dbReference>
<feature type="compositionally biased region" description="Gly residues" evidence="1">
    <location>
        <begin position="407"/>
        <end position="416"/>
    </location>
</feature>
<dbReference type="CDD" id="cd09113">
    <property type="entry name" value="PLDc_ymdC_like_2"/>
    <property type="match status" value="1"/>
</dbReference>
<dbReference type="PANTHER" id="PTHR21248:SF12">
    <property type="entry name" value="CARDIOLIPIN SYNTHASE C"/>
    <property type="match status" value="1"/>
</dbReference>
<dbReference type="Pfam" id="PF13091">
    <property type="entry name" value="PLDc_2"/>
    <property type="match status" value="2"/>
</dbReference>
<keyword evidence="2" id="KW-0732">Signal</keyword>
<protein>
    <recommendedName>
        <fullName evidence="3">PLD phosphodiesterase domain-containing protein</fullName>
    </recommendedName>
</protein>
<dbReference type="EMBL" id="NEVP01000012">
    <property type="protein sequence ID" value="OZI45819.1"/>
    <property type="molecule type" value="Genomic_DNA"/>
</dbReference>
<feature type="signal peptide" evidence="2">
    <location>
        <begin position="1"/>
        <end position="27"/>
    </location>
</feature>
<dbReference type="SMART" id="SM00155">
    <property type="entry name" value="PLDc"/>
    <property type="match status" value="2"/>
</dbReference>
<dbReference type="SUPFAM" id="SSF56024">
    <property type="entry name" value="Phospholipase D/nuclease"/>
    <property type="match status" value="2"/>
</dbReference>
<name>A0A261T886_9BORD</name>
<dbReference type="Gene3D" id="3.30.870.10">
    <property type="entry name" value="Endonuclease Chain A"/>
    <property type="match status" value="2"/>
</dbReference>
<accession>A0A261T886</accession>
<dbReference type="CDD" id="cd09111">
    <property type="entry name" value="PLDc_ymdC_like_1"/>
    <property type="match status" value="1"/>
</dbReference>
<dbReference type="AlphaFoldDB" id="A0A261T886"/>
<dbReference type="GO" id="GO:0030572">
    <property type="term" value="F:phosphatidyltransferase activity"/>
    <property type="evidence" value="ECO:0007669"/>
    <property type="project" value="UniProtKB-ARBA"/>
</dbReference>